<dbReference type="InterPro" id="IPR006868">
    <property type="entry name" value="DUF630"/>
</dbReference>
<feature type="region of interest" description="Disordered" evidence="1">
    <location>
        <begin position="1056"/>
        <end position="1132"/>
    </location>
</feature>
<feature type="compositionally biased region" description="Low complexity" evidence="1">
    <location>
        <begin position="92"/>
        <end position="102"/>
    </location>
</feature>
<dbReference type="PANTHER" id="PTHR21450">
    <property type="entry name" value="PROTEIN ALTERED PHOSPHATE STARVATION RESPONSE 1"/>
    <property type="match status" value="1"/>
</dbReference>
<dbReference type="Pfam" id="PF04783">
    <property type="entry name" value="DUF630"/>
    <property type="match status" value="2"/>
</dbReference>
<feature type="compositionally biased region" description="Low complexity" evidence="1">
    <location>
        <begin position="423"/>
        <end position="436"/>
    </location>
</feature>
<feature type="region of interest" description="Disordered" evidence="1">
    <location>
        <begin position="384"/>
        <end position="443"/>
    </location>
</feature>
<feature type="domain" description="DUF632" evidence="2">
    <location>
        <begin position="479"/>
        <end position="774"/>
    </location>
</feature>
<dbReference type="InterPro" id="IPR006867">
    <property type="entry name" value="DUF632"/>
</dbReference>
<feature type="region of interest" description="Disordered" evidence="1">
    <location>
        <begin position="1013"/>
        <end position="1032"/>
    </location>
</feature>
<evidence type="ECO:0000313" key="5">
    <source>
        <dbReference type="Proteomes" id="UP001341281"/>
    </source>
</evidence>
<feature type="domain" description="DUF630" evidence="3">
    <location>
        <begin position="903"/>
        <end position="949"/>
    </location>
</feature>
<evidence type="ECO:0000313" key="4">
    <source>
        <dbReference type="EMBL" id="WVZ51246.1"/>
    </source>
</evidence>
<dbReference type="PANTHER" id="PTHR21450:SF48">
    <property type="entry name" value="OS08G0551200 PROTEIN"/>
    <property type="match status" value="1"/>
</dbReference>
<organism evidence="4 5">
    <name type="scientific">Paspalum notatum var. saurae</name>
    <dbReference type="NCBI Taxonomy" id="547442"/>
    <lineage>
        <taxon>Eukaryota</taxon>
        <taxon>Viridiplantae</taxon>
        <taxon>Streptophyta</taxon>
        <taxon>Embryophyta</taxon>
        <taxon>Tracheophyta</taxon>
        <taxon>Spermatophyta</taxon>
        <taxon>Magnoliopsida</taxon>
        <taxon>Liliopsida</taxon>
        <taxon>Poales</taxon>
        <taxon>Poaceae</taxon>
        <taxon>PACMAD clade</taxon>
        <taxon>Panicoideae</taxon>
        <taxon>Andropogonodae</taxon>
        <taxon>Paspaleae</taxon>
        <taxon>Paspalinae</taxon>
        <taxon>Paspalum</taxon>
    </lineage>
</organism>
<proteinExistence type="predicted"/>
<evidence type="ECO:0000259" key="2">
    <source>
        <dbReference type="Pfam" id="PF04782"/>
    </source>
</evidence>
<name>A0AAQ3PQI2_PASNO</name>
<dbReference type="EMBL" id="CP144745">
    <property type="protein sequence ID" value="WVZ51246.1"/>
    <property type="molecule type" value="Genomic_DNA"/>
</dbReference>
<feature type="compositionally biased region" description="Polar residues" evidence="1">
    <location>
        <begin position="1115"/>
        <end position="1127"/>
    </location>
</feature>
<evidence type="ECO:0000256" key="1">
    <source>
        <dbReference type="SAM" id="MobiDB-lite"/>
    </source>
</evidence>
<feature type="compositionally biased region" description="Polar residues" evidence="1">
    <location>
        <begin position="981"/>
        <end position="995"/>
    </location>
</feature>
<feature type="region of interest" description="Disordered" evidence="1">
    <location>
        <begin position="1"/>
        <end position="20"/>
    </location>
</feature>
<keyword evidence="5" id="KW-1185">Reference proteome</keyword>
<feature type="compositionally biased region" description="Basic and acidic residues" evidence="1">
    <location>
        <begin position="128"/>
        <end position="138"/>
    </location>
</feature>
<feature type="region of interest" description="Disordered" evidence="1">
    <location>
        <begin position="319"/>
        <end position="345"/>
    </location>
</feature>
<dbReference type="Proteomes" id="UP001341281">
    <property type="component" value="Chromosome 01"/>
</dbReference>
<reference evidence="4 5" key="1">
    <citation type="submission" date="2024-02" db="EMBL/GenBank/DDBJ databases">
        <title>High-quality chromosome-scale genome assembly of Pensacola bahiagrass (Paspalum notatum Flugge var. saurae).</title>
        <authorList>
            <person name="Vega J.M."/>
            <person name="Podio M."/>
            <person name="Orjuela J."/>
            <person name="Siena L.A."/>
            <person name="Pessino S.C."/>
            <person name="Combes M.C."/>
            <person name="Mariac C."/>
            <person name="Albertini E."/>
            <person name="Pupilli F."/>
            <person name="Ortiz J.P.A."/>
            <person name="Leblanc O."/>
        </authorList>
    </citation>
    <scope>NUCLEOTIDE SEQUENCE [LARGE SCALE GENOMIC DNA]</scope>
    <source>
        <strain evidence="4">R1</strain>
        <tissue evidence="4">Leaf</tissue>
    </source>
</reference>
<feature type="compositionally biased region" description="Polar residues" evidence="1">
    <location>
        <begin position="141"/>
        <end position="152"/>
    </location>
</feature>
<sequence length="1634" mass="180856">MGCGHSKPKLPRGGGGGVRASTSAAVELCRDRSALLAEAIARRYALADAHHAYATSLSATGAALHDFIRAVQDATPPPLPGPDEAPGEDADAPAPAAAVMAPTPIPAAPDAEEADDDDDHGHLQFCSDKGETTDDREPSVSPRTTEQLKQETPAQPPQMSAPPPPQPPQMAASPIPQPPQAQMAMPMPHSSAYRPTPQPAAAAPYGSSYPPPQAPSHYAFDYPPPPYTYSSYSAVDGPAYGYGGSYEADMGDGFGQSSYDISYTQSHPPPPLVSYHQGRDVTDATVRYHYHHGQGRRDAVPSSHSHYAGYPPYQYYYSQSSQQGEGWPPVSASSSHQMPPSSPAPMESAWGFLDPFEAFEGCHQDHPTVLASQSSNDVIRGENEDMPELEEDEDIPELEDEECTSSATISEDKEEEHIEFKESSLGGTSSSNGSNTVHGNRMEEDNNAVEEQLEERSRVVETEPPVAVAPEKVYNNDVEVVQEIKLQFEHASMSAGDVCKILEVGKLPHSQNNYLGLKVSSMMICGAPLKRKMFLKFEEEKVMECGNLSSSLQKLYCWEKKLLQEVKSTEKIRALHDQKRKAHKKLYDSGAEAHKLEEVEVSIKKLLSKIDVAIRFVNTISDKINKLRDEELWPQIHEVIRGFMQMWDALSKCHQIQCHAMSQAKNIDSTMAAAKFSKAHMDLVKQLVFQLMDMTTSFATWFNAQKSYAITLNVWLKRGIKYELEVTEDGVVPFSPRHLGAPPIFTICNSWAACLERISDAEVVGTMQALTSSVLGLWEKHRSVWRKDVLAHSDLDRDLRAMDRDDLRIHKAVEAWKKKLELVLGQRGLSVSNAHAVQDDAPPLSENGMQLCMSKLFEAMENFTTACGDAYKDLNNRSEEEKASFAAATCSKPKLPRCGERASAAVELCRDRSALLAEAIARRYALADAHHAYAASLCATGAALHDFLRASSYNINYTQSHPSPSLVSYHQGRHDTDATSRNHYHQVQGQRSYTIPGSHSGYGGYPPYQYYSHSSQQGDGWPPVSASSSHQLPPPMESAWGFLDPFEALEGYYQADHPAAPPTQSWNDVSDVDEDMPELEEDEDIPEVEEEECTCGTPTNEVEEEEHIEFKDSSSDATTSNNGSNMVHGNGVEEDNNAVEEQVEEHSGVVETEPPVDVAPEQVYNNDVEIVQEIKLQFENSSKAAGDLCKMLEVGKVPHSQKNSGFKVSSIMIYGVPSKRKKFVKFEEEKAMECGNLSSSLQQLYWWEKKLLQEVKSTEKIRALYEKKHKTLKKLYDNGAEAHKLEEVEVFIKKLLSKMVVAMHIVNNISNKIIKLRDEELWPQTYEVIRGFMQMWASMIKCHKIQCNAMSQAKNIDSNMVAAIFNEAHMHLVKQLVLQLLDMTTCFAAWFRAQKSYAITLNEWLKRGIQYDPEVTDDGVVPFSPGRLGASPIFTIFNSWATSLGRISDAEVVGAMQALASSVLGLWEKHRSEQRKGVLAHSTDLDRDLRAMDRDDLWMHRAVDARNKKLVLICGHRGVCVSAAQDILDAPPSAENGLLLCMSKVFEEMESFATACGDAYKDLHLRSEEEKASFATATCVDPDKHMCFWSGGQEEASVAAACDMNTDVVLKCRDTGAQHVGVQIDADGECAAHT</sequence>
<feature type="region of interest" description="Disordered" evidence="1">
    <location>
        <begin position="72"/>
        <end position="209"/>
    </location>
</feature>
<accession>A0AAQ3PQI2</accession>
<dbReference type="Pfam" id="PF04782">
    <property type="entry name" value="DUF632"/>
    <property type="match status" value="2"/>
</dbReference>
<feature type="compositionally biased region" description="Low complexity" evidence="1">
    <location>
        <begin position="331"/>
        <end position="345"/>
    </location>
</feature>
<feature type="compositionally biased region" description="Low complexity" evidence="1">
    <location>
        <begin position="199"/>
        <end position="208"/>
    </location>
</feature>
<feature type="domain" description="DUF630" evidence="3">
    <location>
        <begin position="1"/>
        <end position="69"/>
    </location>
</feature>
<evidence type="ECO:0000259" key="3">
    <source>
        <dbReference type="Pfam" id="PF04783"/>
    </source>
</evidence>
<feature type="region of interest" description="Disordered" evidence="1">
    <location>
        <begin position="963"/>
        <end position="998"/>
    </location>
</feature>
<protein>
    <submittedName>
        <fullName evidence="4">Uncharacterized protein</fullName>
    </submittedName>
</protein>
<feature type="domain" description="DUF632" evidence="2">
    <location>
        <begin position="1169"/>
        <end position="1463"/>
    </location>
</feature>
<gene>
    <name evidence="4" type="ORF">U9M48_002406</name>
</gene>
<feature type="compositionally biased region" description="Acidic residues" evidence="1">
    <location>
        <begin position="384"/>
        <end position="403"/>
    </location>
</feature>
<feature type="compositionally biased region" description="Pro residues" evidence="1">
    <location>
        <begin position="154"/>
        <end position="168"/>
    </location>
</feature>
<feature type="compositionally biased region" description="Low complexity" evidence="1">
    <location>
        <begin position="169"/>
        <end position="188"/>
    </location>
</feature>
<feature type="compositionally biased region" description="Basic residues" evidence="1">
    <location>
        <begin position="1"/>
        <end position="10"/>
    </location>
</feature>
<feature type="compositionally biased region" description="Acidic residues" evidence="1">
    <location>
        <begin position="1070"/>
        <end position="1093"/>
    </location>
</feature>